<evidence type="ECO:0000256" key="1">
    <source>
        <dbReference type="SAM" id="MobiDB-lite"/>
    </source>
</evidence>
<feature type="domain" description="VOC" evidence="2">
    <location>
        <begin position="141"/>
        <end position="247"/>
    </location>
</feature>
<dbReference type="InterPro" id="IPR050383">
    <property type="entry name" value="GlyoxalaseI/FosfomycinResist"/>
</dbReference>
<dbReference type="Pfam" id="PF00903">
    <property type="entry name" value="Glyoxalase"/>
    <property type="match status" value="1"/>
</dbReference>
<evidence type="ECO:0000259" key="2">
    <source>
        <dbReference type="PROSITE" id="PS51819"/>
    </source>
</evidence>
<protein>
    <submittedName>
        <fullName evidence="3">VOC family protein</fullName>
    </submittedName>
</protein>
<dbReference type="PANTHER" id="PTHR21366">
    <property type="entry name" value="GLYOXALASE FAMILY PROTEIN"/>
    <property type="match status" value="1"/>
</dbReference>
<evidence type="ECO:0000313" key="4">
    <source>
        <dbReference type="Proteomes" id="UP001596201"/>
    </source>
</evidence>
<dbReference type="AlphaFoldDB" id="A0ABD5RAV2"/>
<feature type="domain" description="VOC" evidence="2">
    <location>
        <begin position="4"/>
        <end position="111"/>
    </location>
</feature>
<accession>A0ABD5RAV2</accession>
<name>A0ABD5RAV2_9EURY</name>
<dbReference type="EMBL" id="JBHSKX010000001">
    <property type="protein sequence ID" value="MFC5367088.1"/>
    <property type="molecule type" value="Genomic_DNA"/>
</dbReference>
<dbReference type="CDD" id="cd06587">
    <property type="entry name" value="VOC"/>
    <property type="match status" value="1"/>
</dbReference>
<organism evidence="3 4">
    <name type="scientific">Salinirubrum litoreum</name>
    <dbReference type="NCBI Taxonomy" id="1126234"/>
    <lineage>
        <taxon>Archaea</taxon>
        <taxon>Methanobacteriati</taxon>
        <taxon>Methanobacteriota</taxon>
        <taxon>Stenosarchaea group</taxon>
        <taxon>Halobacteria</taxon>
        <taxon>Halobacteriales</taxon>
        <taxon>Haloferacaceae</taxon>
        <taxon>Salinirubrum</taxon>
    </lineage>
</organism>
<gene>
    <name evidence="3" type="ORF">ACFPJ5_09055</name>
</gene>
<dbReference type="Gene3D" id="3.10.180.10">
    <property type="entry name" value="2,3-Dihydroxybiphenyl 1,2-Dioxygenase, domain 1"/>
    <property type="match status" value="2"/>
</dbReference>
<dbReference type="InterPro" id="IPR037523">
    <property type="entry name" value="VOC_core"/>
</dbReference>
<dbReference type="SUPFAM" id="SSF54593">
    <property type="entry name" value="Glyoxalase/Bleomycin resistance protein/Dihydroxybiphenyl dioxygenase"/>
    <property type="match status" value="2"/>
</dbReference>
<reference evidence="3 4" key="1">
    <citation type="journal article" date="2019" name="Int. J. Syst. Evol. Microbiol.">
        <title>The Global Catalogue of Microorganisms (GCM) 10K type strain sequencing project: providing services to taxonomists for standard genome sequencing and annotation.</title>
        <authorList>
            <consortium name="The Broad Institute Genomics Platform"/>
            <consortium name="The Broad Institute Genome Sequencing Center for Infectious Disease"/>
            <person name="Wu L."/>
            <person name="Ma J."/>
        </authorList>
    </citation>
    <scope>NUCLEOTIDE SEQUENCE [LARGE SCALE GENOMIC DNA]</scope>
    <source>
        <strain evidence="3 4">CGMCC 1.12237</strain>
    </source>
</reference>
<dbReference type="InterPro" id="IPR029068">
    <property type="entry name" value="Glyas_Bleomycin-R_OHBP_Dase"/>
</dbReference>
<keyword evidence="4" id="KW-1185">Reference proteome</keyword>
<dbReference type="InterPro" id="IPR004360">
    <property type="entry name" value="Glyas_Fos-R_dOase_dom"/>
</dbReference>
<comment type="caution">
    <text evidence="3">The sequence shown here is derived from an EMBL/GenBank/DDBJ whole genome shotgun (WGS) entry which is preliminary data.</text>
</comment>
<proteinExistence type="predicted"/>
<dbReference type="Proteomes" id="UP001596201">
    <property type="component" value="Unassembled WGS sequence"/>
</dbReference>
<feature type="region of interest" description="Disordered" evidence="1">
    <location>
        <begin position="116"/>
        <end position="135"/>
    </location>
</feature>
<feature type="compositionally biased region" description="Low complexity" evidence="1">
    <location>
        <begin position="120"/>
        <end position="135"/>
    </location>
</feature>
<dbReference type="PROSITE" id="PS51819">
    <property type="entry name" value="VOC"/>
    <property type="match status" value="2"/>
</dbReference>
<dbReference type="PANTHER" id="PTHR21366:SF22">
    <property type="entry name" value="VOC DOMAIN-CONTAINING PROTEIN"/>
    <property type="match status" value="1"/>
</dbReference>
<sequence length="247" mass="26838">MLTGLSHLALEVKHLNRAREFYADRLGLSPTHESASEIGVRVGETTLRLRRPTAVPRGGLHVHYAFTTPESAYDDWLARLADLAPEEHQFGSYRSLYVDDPDDHCVEIGGIGGVGDDEASVAPADADVTDTPSDDTPPLTGIFEIVLEVADLAAAESRYTALGFEVVDRGEDRRRVRLRGPFDLELWEPQLGLADARGGVHVDLGLRTDDPESAVSALGDSVVARESVDGGVRVRETDGHWLTFLAD</sequence>
<evidence type="ECO:0000313" key="3">
    <source>
        <dbReference type="EMBL" id="MFC5367088.1"/>
    </source>
</evidence>
<dbReference type="RefSeq" id="WP_227231511.1">
    <property type="nucleotide sequence ID" value="NZ_JAJCVJ010000004.1"/>
</dbReference>